<keyword evidence="2" id="KW-1133">Transmembrane helix</keyword>
<protein>
    <submittedName>
        <fullName evidence="3">Uncharacterized protein</fullName>
    </submittedName>
</protein>
<name>A0A6N3CJL2_9FIRM</name>
<keyword evidence="2" id="KW-0812">Transmembrane</keyword>
<sequence length="444" mass="50443">MKMSEVETIDITAEVHEVEPGTDQMVNIDTPEYTEESLSDLITTRIDALNDLEKHIIEAEEAAETAVKEANNVKNGIKSGVIWKSLDKDKAIKKLQDAAIITAKALEESSDAHKKTFEYQKRLTNISYSLFRLGISNIATNRSLVREIELRLKGASEKEISNLARNELVRVVTQLKEQEDLQKKLARLKEEVKTLKKSQKEINDGLIVLDTDKNILDQKTEGIIQQLSDYRALLEDNIERTEKILCQVDLNKTNFKNILDELDSKIADQNNANKVGIENNRAMILGLKGDLDKYQAQFTLLVEEDNANKASNEKNRSMILELENNLNKCQELLPLLIEKDNANKKSHESNKSMILGIQNNLTKYQEELSSLIEENNSNKARNELNNSMLLELKEELKSQQELFSTQSLSVNNDITSKASKSSFYILAVLLILNIIVSIVLFYYK</sequence>
<evidence type="ECO:0000256" key="2">
    <source>
        <dbReference type="SAM" id="Phobius"/>
    </source>
</evidence>
<feature type="transmembrane region" description="Helical" evidence="2">
    <location>
        <begin position="423"/>
        <end position="443"/>
    </location>
</feature>
<dbReference type="EMBL" id="CACRUF010000040">
    <property type="protein sequence ID" value="VYU14047.1"/>
    <property type="molecule type" value="Genomic_DNA"/>
</dbReference>
<accession>A0A6N3CJL2</accession>
<proteinExistence type="predicted"/>
<evidence type="ECO:0000256" key="1">
    <source>
        <dbReference type="SAM" id="Coils"/>
    </source>
</evidence>
<keyword evidence="1" id="KW-0175">Coiled coil</keyword>
<feature type="coiled-coil region" evidence="1">
    <location>
        <begin position="171"/>
        <end position="244"/>
    </location>
</feature>
<reference evidence="3" key="1">
    <citation type="submission" date="2019-11" db="EMBL/GenBank/DDBJ databases">
        <authorList>
            <person name="Feng L."/>
        </authorList>
    </citation>
    <scope>NUCLEOTIDE SEQUENCE</scope>
    <source>
        <strain evidence="3">VdisparLFYP95</strain>
    </source>
</reference>
<dbReference type="AlphaFoldDB" id="A0A6N3CJL2"/>
<organism evidence="3">
    <name type="scientific">Veillonella dispar</name>
    <dbReference type="NCBI Taxonomy" id="39778"/>
    <lineage>
        <taxon>Bacteria</taxon>
        <taxon>Bacillati</taxon>
        <taxon>Bacillota</taxon>
        <taxon>Negativicutes</taxon>
        <taxon>Veillonellales</taxon>
        <taxon>Veillonellaceae</taxon>
        <taxon>Veillonella</taxon>
    </lineage>
</organism>
<keyword evidence="2" id="KW-0472">Membrane</keyword>
<evidence type="ECO:0000313" key="3">
    <source>
        <dbReference type="EMBL" id="VYU14047.1"/>
    </source>
</evidence>
<feature type="coiled-coil region" evidence="1">
    <location>
        <begin position="312"/>
        <end position="381"/>
    </location>
</feature>
<gene>
    <name evidence="3" type="ORF">VDLFYP95_01621</name>
</gene>